<dbReference type="PANTHER" id="PTHR43039">
    <property type="entry name" value="ESTERASE-RELATED"/>
    <property type="match status" value="1"/>
</dbReference>
<dbReference type="EMBL" id="CP018171">
    <property type="protein sequence ID" value="APH74180.1"/>
    <property type="molecule type" value="Genomic_DNA"/>
</dbReference>
<dbReference type="InterPro" id="IPR029058">
    <property type="entry name" value="AB_hydrolase_fold"/>
</dbReference>
<dbReference type="STRING" id="1670800.BSQ44_24520"/>
<sequence length="268" mass="29149">MDAARRHNVNPSGRGTTPMVFAHGFGCDQNMWRFVAPAFEDAYRIVLFDHLGSGGSDLASYDPTKHTSLDGYADDVVSLCRELGIQDGVFVGHSVSAMIGALAAKRAPELFDTLIMVGPSPRYIDDGDYVGGFSENQIHELLDFLDSNHMGWSQAMAPVIMGNSDRPELGEELTNSFCRTDPEIAKQFARATFLSDNREDLANVNVRTLILQCSEDVIAPRAVGEFVHKHIPGSELVVMKASGHCPNLSAPEETVSAMKGFLNNGRSS</sequence>
<comment type="similarity">
    <text evidence="1">Belongs to the AB hydrolase superfamily.</text>
</comment>
<dbReference type="AlphaFoldDB" id="A0A1L3SXS1"/>
<feature type="domain" description="AB hydrolase-1" evidence="2">
    <location>
        <begin position="19"/>
        <end position="256"/>
    </location>
</feature>
<dbReference type="KEGG" id="meso:BSQ44_24520"/>
<proteinExistence type="inferred from homology"/>
<evidence type="ECO:0000256" key="1">
    <source>
        <dbReference type="ARBA" id="ARBA00008645"/>
    </source>
</evidence>
<dbReference type="RefSeq" id="WP_072607638.1">
    <property type="nucleotide sequence ID" value="NZ_CP018171.1"/>
</dbReference>
<keyword evidence="4" id="KW-1185">Reference proteome</keyword>
<gene>
    <name evidence="3" type="ORF">BSQ44_24520</name>
</gene>
<organism evidence="3 4">
    <name type="scientific">Aquibium oceanicum</name>
    <dbReference type="NCBI Taxonomy" id="1670800"/>
    <lineage>
        <taxon>Bacteria</taxon>
        <taxon>Pseudomonadati</taxon>
        <taxon>Pseudomonadota</taxon>
        <taxon>Alphaproteobacteria</taxon>
        <taxon>Hyphomicrobiales</taxon>
        <taxon>Phyllobacteriaceae</taxon>
        <taxon>Aquibium</taxon>
    </lineage>
</organism>
<dbReference type="OrthoDB" id="8680283at2"/>
<protein>
    <submittedName>
        <fullName evidence="3">Alpha/beta hydrolase</fullName>
    </submittedName>
</protein>
<dbReference type="Pfam" id="PF12697">
    <property type="entry name" value="Abhydrolase_6"/>
    <property type="match status" value="1"/>
</dbReference>
<dbReference type="InterPro" id="IPR000073">
    <property type="entry name" value="AB_hydrolase_1"/>
</dbReference>
<dbReference type="SUPFAM" id="SSF53474">
    <property type="entry name" value="alpha/beta-Hydrolases"/>
    <property type="match status" value="1"/>
</dbReference>
<dbReference type="GO" id="GO:0016787">
    <property type="term" value="F:hydrolase activity"/>
    <property type="evidence" value="ECO:0007669"/>
    <property type="project" value="UniProtKB-KW"/>
</dbReference>
<reference evidence="4" key="1">
    <citation type="submission" date="2016-11" db="EMBL/GenBank/DDBJ databases">
        <title>Mesorhizobium oceanicum sp. nov., isolated from deep seawater in South China Sea.</title>
        <authorList>
            <person name="Fu G.-Y."/>
        </authorList>
    </citation>
    <scope>NUCLEOTIDE SEQUENCE [LARGE SCALE GENOMIC DNA]</scope>
    <source>
        <strain evidence="4">B7</strain>
    </source>
</reference>
<evidence type="ECO:0000259" key="2">
    <source>
        <dbReference type="Pfam" id="PF12697"/>
    </source>
</evidence>
<name>A0A1L3SXS1_9HYPH</name>
<evidence type="ECO:0000313" key="4">
    <source>
        <dbReference type="Proteomes" id="UP000182840"/>
    </source>
</evidence>
<keyword evidence="3" id="KW-0378">Hydrolase</keyword>
<accession>A0A1L3SXS1</accession>
<dbReference type="Gene3D" id="3.40.50.1820">
    <property type="entry name" value="alpha/beta hydrolase"/>
    <property type="match status" value="1"/>
</dbReference>
<dbReference type="Proteomes" id="UP000182840">
    <property type="component" value="Chromosome"/>
</dbReference>
<evidence type="ECO:0000313" key="3">
    <source>
        <dbReference type="EMBL" id="APH74180.1"/>
    </source>
</evidence>